<dbReference type="Pfam" id="PF00881">
    <property type="entry name" value="Nitroreductase"/>
    <property type="match status" value="1"/>
</dbReference>
<dbReference type="PATRIC" id="fig|1229908.8.peg.345"/>
<evidence type="ECO:0000313" key="5">
    <source>
        <dbReference type="Proteomes" id="UP000006101"/>
    </source>
</evidence>
<proteinExistence type="inferred from homology"/>
<name>K0B6W8_9ARCH</name>
<feature type="domain" description="Nitroreductase" evidence="3">
    <location>
        <begin position="7"/>
        <end position="177"/>
    </location>
</feature>
<dbReference type="CDD" id="cd02137">
    <property type="entry name" value="MhqN-like"/>
    <property type="match status" value="1"/>
</dbReference>
<dbReference type="HOGENOM" id="CLU_070764_4_2_2"/>
<dbReference type="RefSeq" id="WP_014962625.1">
    <property type="nucleotide sequence ID" value="NC_018655.1"/>
</dbReference>
<evidence type="ECO:0000313" key="4">
    <source>
        <dbReference type="EMBL" id="AFS80236.1"/>
    </source>
</evidence>
<dbReference type="InterPro" id="IPR000415">
    <property type="entry name" value="Nitroreductase-like"/>
</dbReference>
<dbReference type="EMBL" id="CP003842">
    <property type="protein sequence ID" value="AFS80236.1"/>
    <property type="molecule type" value="Genomic_DNA"/>
</dbReference>
<dbReference type="InterPro" id="IPR029479">
    <property type="entry name" value="Nitroreductase"/>
</dbReference>
<dbReference type="GO" id="GO:0016491">
    <property type="term" value="F:oxidoreductase activity"/>
    <property type="evidence" value="ECO:0007669"/>
    <property type="project" value="UniProtKB-KW"/>
</dbReference>
<dbReference type="Gene3D" id="3.40.109.10">
    <property type="entry name" value="NADH Oxidase"/>
    <property type="match status" value="1"/>
</dbReference>
<dbReference type="Proteomes" id="UP000006101">
    <property type="component" value="Chromosome"/>
</dbReference>
<dbReference type="GeneID" id="13725781"/>
<dbReference type="PANTHER" id="PTHR43673:SF12">
    <property type="entry name" value="PROTEIN DRGA"/>
    <property type="match status" value="1"/>
</dbReference>
<organism evidence="4 5">
    <name type="scientific">Candidatus Nitrosopumilus koreensis AR1</name>
    <dbReference type="NCBI Taxonomy" id="1229908"/>
    <lineage>
        <taxon>Archaea</taxon>
        <taxon>Nitrososphaerota</taxon>
        <taxon>Nitrososphaeria</taxon>
        <taxon>Nitrosopumilales</taxon>
        <taxon>Nitrosopumilaceae</taxon>
        <taxon>Nitrosopumilus</taxon>
    </lineage>
</organism>
<dbReference type="KEGG" id="nkr:NKOR_01650"/>
<evidence type="ECO:0000256" key="2">
    <source>
        <dbReference type="ARBA" id="ARBA00023002"/>
    </source>
</evidence>
<accession>K0B6W8</accession>
<gene>
    <name evidence="4" type="ORF">NKOR_01650</name>
</gene>
<evidence type="ECO:0000259" key="3">
    <source>
        <dbReference type="Pfam" id="PF00881"/>
    </source>
</evidence>
<reference evidence="4 5" key="1">
    <citation type="journal article" date="2012" name="J. Bacteriol.">
        <title>Draft Genome Sequence of an Ammonia-Oxidizing Archaeon, "Candidatus Nitrosopumilus koreensis" AR1, from Marine Sediment.</title>
        <authorList>
            <person name="Park S.J."/>
            <person name="Kim J.G."/>
            <person name="Jung M.Y."/>
            <person name="Kim S.J."/>
            <person name="Cha I.T."/>
            <person name="Kwon K."/>
            <person name="Lee J.H."/>
            <person name="Rhee S.K."/>
        </authorList>
    </citation>
    <scope>NUCLEOTIDE SEQUENCE [LARGE SCALE GENOMIC DNA]</scope>
    <source>
        <strain evidence="4 5">AR1</strain>
    </source>
</reference>
<dbReference type="STRING" id="1229908.NKOR_01650"/>
<keyword evidence="5" id="KW-1185">Reference proteome</keyword>
<dbReference type="AlphaFoldDB" id="K0B6W8"/>
<keyword evidence="2" id="KW-0560">Oxidoreductase</keyword>
<evidence type="ECO:0000256" key="1">
    <source>
        <dbReference type="ARBA" id="ARBA00007118"/>
    </source>
</evidence>
<comment type="similarity">
    <text evidence="1">Belongs to the nitroreductase family.</text>
</comment>
<protein>
    <submittedName>
        <fullName evidence="4">Nitroreductase</fullName>
    </submittedName>
</protein>
<dbReference type="SUPFAM" id="SSF55469">
    <property type="entry name" value="FMN-dependent nitroreductase-like"/>
    <property type="match status" value="1"/>
</dbReference>
<dbReference type="PANTHER" id="PTHR43673">
    <property type="entry name" value="NAD(P)H NITROREDUCTASE YDGI-RELATED"/>
    <property type="match status" value="1"/>
</dbReference>
<sequence>MDVFEAISTRRAIKKFDPNYKMSSEDVTRLMEHVILSPTSYNQQNWRFVYVTDQDVKEKISVASRGQAQPKDGSLVIVLCGDMTAWKTEPLRYWKNHPTEKQEYVKAALERKYSSDPHAERDEAIRSCGMAAQTIMLAARDMGLDSCPMVGFEYDELAQIIKLPENHLIVMMVVVGKRAEDAAERGGQLPLDEVAFENSF</sequence>